<gene>
    <name evidence="1" type="ORF">HMPREF0083_03425</name>
</gene>
<sequence length="152" mass="17285">MIQLGKPPVQEVSIELISESSLGTSPSDIHKAAYSGQLYFMNGTWYIKYIEQEEEGQTNATVKVKEDEIVVIRNGLVSMRQSYRPGIKTSGSYVSLAGEMSMDTDTRDIRLHYDEEGYLTAAVWVYDLHLNEQNIGRYTVQCRLTRLSCNTY</sequence>
<dbReference type="SUPFAM" id="SSF50814">
    <property type="entry name" value="Lipocalins"/>
    <property type="match status" value="1"/>
</dbReference>
<organism evidence="1 2">
    <name type="scientific">Aneurinibacillus aneurinilyticus ATCC 12856</name>
    <dbReference type="NCBI Taxonomy" id="649747"/>
    <lineage>
        <taxon>Bacteria</taxon>
        <taxon>Bacillati</taxon>
        <taxon>Bacillota</taxon>
        <taxon>Bacilli</taxon>
        <taxon>Bacillales</taxon>
        <taxon>Paenibacillaceae</taxon>
        <taxon>Aneurinibacillus group</taxon>
        <taxon>Aneurinibacillus</taxon>
    </lineage>
</organism>
<evidence type="ECO:0008006" key="3">
    <source>
        <dbReference type="Google" id="ProtNLM"/>
    </source>
</evidence>
<proteinExistence type="predicted"/>
<dbReference type="Proteomes" id="UP000016511">
    <property type="component" value="Unassembled WGS sequence"/>
</dbReference>
<dbReference type="InterPro" id="IPR012674">
    <property type="entry name" value="Calycin"/>
</dbReference>
<protein>
    <recommendedName>
        <fullName evidence="3">DUF1934 domain-containing protein</fullName>
    </recommendedName>
</protein>
<dbReference type="eggNOG" id="COG4506">
    <property type="taxonomic scope" value="Bacteria"/>
</dbReference>
<dbReference type="STRING" id="649747.HMPREF0083_03425"/>
<evidence type="ECO:0000313" key="1">
    <source>
        <dbReference type="EMBL" id="ERI08475.1"/>
    </source>
</evidence>
<keyword evidence="2" id="KW-1185">Reference proteome</keyword>
<evidence type="ECO:0000313" key="2">
    <source>
        <dbReference type="Proteomes" id="UP000016511"/>
    </source>
</evidence>
<comment type="caution">
    <text evidence="1">The sequence shown here is derived from an EMBL/GenBank/DDBJ whole genome shotgun (WGS) entry which is preliminary data.</text>
</comment>
<dbReference type="Pfam" id="PF09148">
    <property type="entry name" value="DUF1934"/>
    <property type="match status" value="1"/>
</dbReference>
<dbReference type="InterPro" id="IPR015231">
    <property type="entry name" value="DUF1934"/>
</dbReference>
<dbReference type="HOGENOM" id="CLU_1718553_0_0_9"/>
<dbReference type="EMBL" id="AWSJ01000204">
    <property type="protein sequence ID" value="ERI08475.1"/>
    <property type="molecule type" value="Genomic_DNA"/>
</dbReference>
<dbReference type="PATRIC" id="fig|649747.3.peg.3112"/>
<reference evidence="1 2" key="1">
    <citation type="submission" date="2013-08" db="EMBL/GenBank/DDBJ databases">
        <authorList>
            <person name="Weinstock G."/>
            <person name="Sodergren E."/>
            <person name="Wylie T."/>
            <person name="Fulton L."/>
            <person name="Fulton R."/>
            <person name="Fronick C."/>
            <person name="O'Laughlin M."/>
            <person name="Godfrey J."/>
            <person name="Miner T."/>
            <person name="Herter B."/>
            <person name="Appelbaum E."/>
            <person name="Cordes M."/>
            <person name="Lek S."/>
            <person name="Wollam A."/>
            <person name="Pepin K.H."/>
            <person name="Palsikar V.B."/>
            <person name="Mitreva M."/>
            <person name="Wilson R.K."/>
        </authorList>
    </citation>
    <scope>NUCLEOTIDE SEQUENCE [LARGE SCALE GENOMIC DNA]</scope>
    <source>
        <strain evidence="1 2">ATCC 12856</strain>
    </source>
</reference>
<dbReference type="Gene3D" id="2.40.128.20">
    <property type="match status" value="1"/>
</dbReference>
<name>U1X0G5_ANEAE</name>
<accession>U1X0G5</accession>
<dbReference type="AlphaFoldDB" id="U1X0G5"/>